<dbReference type="Proteomes" id="UP000593575">
    <property type="component" value="Unassembled WGS sequence"/>
</dbReference>
<dbReference type="EMBL" id="JABFAE010000009">
    <property type="protein sequence ID" value="MBA0838105.1"/>
    <property type="molecule type" value="Genomic_DNA"/>
</dbReference>
<evidence type="ECO:0000313" key="2">
    <source>
        <dbReference type="Proteomes" id="UP000593575"/>
    </source>
</evidence>
<organism evidence="1 2">
    <name type="scientific">Gossypium armourianum</name>
    <dbReference type="NCBI Taxonomy" id="34283"/>
    <lineage>
        <taxon>Eukaryota</taxon>
        <taxon>Viridiplantae</taxon>
        <taxon>Streptophyta</taxon>
        <taxon>Embryophyta</taxon>
        <taxon>Tracheophyta</taxon>
        <taxon>Spermatophyta</taxon>
        <taxon>Magnoliopsida</taxon>
        <taxon>eudicotyledons</taxon>
        <taxon>Gunneridae</taxon>
        <taxon>Pentapetalae</taxon>
        <taxon>rosids</taxon>
        <taxon>malvids</taxon>
        <taxon>Malvales</taxon>
        <taxon>Malvaceae</taxon>
        <taxon>Malvoideae</taxon>
        <taxon>Gossypium</taxon>
    </lineage>
</organism>
<evidence type="ECO:0000313" key="1">
    <source>
        <dbReference type="EMBL" id="MBA0838105.1"/>
    </source>
</evidence>
<comment type="caution">
    <text evidence="1">The sequence shown here is derived from an EMBL/GenBank/DDBJ whole genome shotgun (WGS) entry which is preliminary data.</text>
</comment>
<protein>
    <recommendedName>
        <fullName evidence="3">DUF4283 domain-containing protein</fullName>
    </recommendedName>
</protein>
<evidence type="ECO:0008006" key="3">
    <source>
        <dbReference type="Google" id="ProtNLM"/>
    </source>
</evidence>
<gene>
    <name evidence="1" type="ORF">Goarm_010201</name>
</gene>
<accession>A0A7J9JVB1</accession>
<reference evidence="1 2" key="1">
    <citation type="journal article" date="2019" name="Genome Biol. Evol.">
        <title>Insights into the evolution of the New World diploid cottons (Gossypium, subgenus Houzingenia) based on genome sequencing.</title>
        <authorList>
            <person name="Grover C.E."/>
            <person name="Arick M.A. 2nd"/>
            <person name="Thrash A."/>
            <person name="Conover J.L."/>
            <person name="Sanders W.S."/>
            <person name="Peterson D.G."/>
            <person name="Frelichowski J.E."/>
            <person name="Scheffler J.A."/>
            <person name="Scheffler B.E."/>
            <person name="Wendel J.F."/>
        </authorList>
    </citation>
    <scope>NUCLEOTIDE SEQUENCE [LARGE SCALE GENOMIC DNA]</scope>
    <source>
        <strain evidence="1">6</strain>
        <tissue evidence="1">Leaf</tissue>
    </source>
</reference>
<keyword evidence="2" id="KW-1185">Reference proteome</keyword>
<name>A0A7J9JVB1_9ROSI</name>
<dbReference type="AlphaFoldDB" id="A0A7J9JVB1"/>
<proteinExistence type="predicted"/>
<sequence length="286" mass="32795">MGRNKVSLLEEELVQFSIKSLLVVPTDSPTLSCSVWTRQSYNPDSFRAQMKSIWKMIKKFVTQVARKNLFLIIFYNENDLKLIMEGMPWLFPVQIDVQKPLRRGVFVVVDSQEKKERSDGGFPYSVALKVESNLVGKESLLFEFFTKKSMKQYQYTNGVEMGIGSEVNDGGKDVEEAEGRGNFANSRLNEDLGFDSGVSIIVPESSIGRVNVNVEWRAKGIMIFKFLIRLILRERGMWIAHSMMLKSMLGNLECYFTHFILGLNYRVDIGVNGKKRQREDGDKMDE</sequence>